<dbReference type="InterPro" id="IPR032716">
    <property type="entry name" value="ACC_epsilon"/>
</dbReference>
<keyword evidence="3" id="KW-1185">Reference proteome</keyword>
<dbReference type="Pfam" id="PF13822">
    <property type="entry name" value="ACC_epsilon"/>
    <property type="match status" value="1"/>
</dbReference>
<dbReference type="Proteomes" id="UP001303236">
    <property type="component" value="Chromosome"/>
</dbReference>
<evidence type="ECO:0000313" key="3">
    <source>
        <dbReference type="Proteomes" id="UP001303236"/>
    </source>
</evidence>
<accession>A0ABY9W466</accession>
<reference evidence="2 3" key="1">
    <citation type="submission" date="2023-09" db="EMBL/GenBank/DDBJ databases">
        <title>Genome completion map analysis of the actinomycetes C11-1.</title>
        <authorList>
            <person name="Qin P."/>
            <person name="Guan P."/>
        </authorList>
    </citation>
    <scope>NUCLEOTIDE SEQUENCE [LARGE SCALE GENOMIC DNA]</scope>
    <source>
        <strain evidence="2 3">C11-1</strain>
    </source>
</reference>
<protein>
    <submittedName>
        <fullName evidence="2">Acyl-CoA carboxylase subunit epsilon</fullName>
    </submittedName>
</protein>
<gene>
    <name evidence="2" type="ORF">RI138_31215</name>
</gene>
<evidence type="ECO:0000256" key="1">
    <source>
        <dbReference type="SAM" id="MobiDB-lite"/>
    </source>
</evidence>
<name>A0ABY9W466_9ACTN</name>
<dbReference type="EMBL" id="CP134500">
    <property type="protein sequence ID" value="WNF30949.1"/>
    <property type="molecule type" value="Genomic_DNA"/>
</dbReference>
<proteinExistence type="predicted"/>
<organism evidence="2 3">
    <name type="scientific">Streptomyces durocortorensis</name>
    <dbReference type="NCBI Taxonomy" id="2811104"/>
    <lineage>
        <taxon>Bacteria</taxon>
        <taxon>Bacillati</taxon>
        <taxon>Actinomycetota</taxon>
        <taxon>Actinomycetes</taxon>
        <taxon>Kitasatosporales</taxon>
        <taxon>Streptomycetaceae</taxon>
        <taxon>Streptomyces</taxon>
    </lineage>
</organism>
<feature type="region of interest" description="Disordered" evidence="1">
    <location>
        <begin position="35"/>
        <end position="73"/>
    </location>
</feature>
<evidence type="ECO:0000313" key="2">
    <source>
        <dbReference type="EMBL" id="WNF30949.1"/>
    </source>
</evidence>
<sequence>MSADPGREEPLLLRIEKGSPDAAELAAVTTALFTRLTAPPPESGHPGRTAASWRRPERSSGFEGPRSWQDTLS</sequence>